<evidence type="ECO:0000256" key="4">
    <source>
        <dbReference type="ARBA" id="ARBA00022723"/>
    </source>
</evidence>
<proteinExistence type="predicted"/>
<evidence type="ECO:0000256" key="1">
    <source>
        <dbReference type="ARBA" id="ARBA00004613"/>
    </source>
</evidence>
<feature type="binding site" evidence="11 13">
    <location>
        <position position="303"/>
    </location>
    <ligand>
        <name>Zn(2+)</name>
        <dbReference type="ChEBI" id="CHEBI:29105"/>
        <note>catalytic</note>
    </ligand>
</feature>
<dbReference type="GO" id="GO:0004222">
    <property type="term" value="F:metalloendopeptidase activity"/>
    <property type="evidence" value="ECO:0007669"/>
    <property type="project" value="InterPro"/>
</dbReference>
<feature type="binding site" evidence="11 13">
    <location>
        <position position="297"/>
    </location>
    <ligand>
        <name>Zn(2+)</name>
        <dbReference type="ChEBI" id="CHEBI:29105"/>
        <note>catalytic</note>
    </ligand>
</feature>
<feature type="disulfide bond" evidence="12">
    <location>
        <begin position="386"/>
        <end position="410"/>
    </location>
</feature>
<dbReference type="Gene3D" id="2.60.120.830">
    <property type="match status" value="1"/>
</dbReference>
<dbReference type="FunFam" id="2.60.120.830:FF:000003">
    <property type="entry name" value="ADAM metallopeptidase with thrombospondin type 1 motif 13"/>
    <property type="match status" value="1"/>
</dbReference>
<feature type="disulfide bond" evidence="12">
    <location>
        <begin position="423"/>
        <end position="434"/>
    </location>
</feature>
<keyword evidence="4 11" id="KW-0479">Metal-binding</keyword>
<dbReference type="SUPFAM" id="SSF55486">
    <property type="entry name" value="Metalloproteases ('zincins'), catalytic domain"/>
    <property type="match status" value="1"/>
</dbReference>
<dbReference type="Pfam" id="PF01421">
    <property type="entry name" value="Reprolysin"/>
    <property type="match status" value="1"/>
</dbReference>
<keyword evidence="5" id="KW-0378">Hydrolase</keyword>
<evidence type="ECO:0000256" key="11">
    <source>
        <dbReference type="PIRSR" id="PIRSR613273-2"/>
    </source>
</evidence>
<feature type="disulfide bond" evidence="12">
    <location>
        <begin position="271"/>
        <end position="349"/>
    </location>
</feature>
<feature type="binding site" evidence="11">
    <location>
        <position position="152"/>
    </location>
    <ligand>
        <name>Ca(2+)</name>
        <dbReference type="ChEBI" id="CHEBI:29108"/>
        <label>1</label>
    </ligand>
</feature>
<reference evidence="15" key="2">
    <citation type="submission" date="2025-09" db="UniProtKB">
        <authorList>
            <consortium name="Ensembl"/>
        </authorList>
    </citation>
    <scope>IDENTIFICATION</scope>
</reference>
<keyword evidence="3" id="KW-0645">Protease</keyword>
<dbReference type="InterPro" id="IPR001590">
    <property type="entry name" value="Peptidase_M12B"/>
</dbReference>
<dbReference type="Proteomes" id="UP000694559">
    <property type="component" value="Unplaced"/>
</dbReference>
<dbReference type="Ensembl" id="ENSNNAT00000006908.1">
    <property type="protein sequence ID" value="ENSNNAP00000006587.1"/>
    <property type="gene ID" value="ENSNNAG00000004087.1"/>
</dbReference>
<accession>A0A8C6VJ90</accession>
<feature type="domain" description="Peptidase M12B" evidence="14">
    <location>
        <begin position="149"/>
        <end position="354"/>
    </location>
</feature>
<evidence type="ECO:0000313" key="16">
    <source>
        <dbReference type="Proteomes" id="UP000694559"/>
    </source>
</evidence>
<evidence type="ECO:0000259" key="14">
    <source>
        <dbReference type="PROSITE" id="PS50215"/>
    </source>
</evidence>
<gene>
    <name evidence="15" type="primary">ADAMTS13</name>
</gene>
<dbReference type="Pfam" id="PF00090">
    <property type="entry name" value="TSP_1"/>
    <property type="match status" value="1"/>
</dbReference>
<dbReference type="AlphaFoldDB" id="A0A8C6VJ90"/>
<evidence type="ECO:0000256" key="10">
    <source>
        <dbReference type="PIRSR" id="PIRSR613273-1"/>
    </source>
</evidence>
<dbReference type="InterPro" id="IPR010294">
    <property type="entry name" value="ADAMTS_spacer1"/>
</dbReference>
<comment type="subcellular location">
    <subcellularLocation>
        <location evidence="1">Secreted</location>
    </subcellularLocation>
</comment>
<dbReference type="FunFam" id="2.20.100.10:FF:000001">
    <property type="entry name" value="semaphorin-5A isoform X1"/>
    <property type="match status" value="1"/>
</dbReference>
<dbReference type="PROSITE" id="PS50215">
    <property type="entry name" value="ADAM_MEPRO"/>
    <property type="match status" value="1"/>
</dbReference>
<dbReference type="PROSITE" id="PS50092">
    <property type="entry name" value="TSP1"/>
    <property type="match status" value="1"/>
</dbReference>
<dbReference type="InterPro" id="IPR036383">
    <property type="entry name" value="TSP1_rpt_sf"/>
</dbReference>
<feature type="active site" evidence="10 13">
    <location>
        <position position="294"/>
    </location>
</feature>
<keyword evidence="16" id="KW-1185">Reference proteome</keyword>
<keyword evidence="11" id="KW-0106">Calcium</keyword>
<dbReference type="GO" id="GO:0031012">
    <property type="term" value="C:extracellular matrix"/>
    <property type="evidence" value="ECO:0007669"/>
    <property type="project" value="TreeGrafter"/>
</dbReference>
<dbReference type="Gene3D" id="3.40.390.10">
    <property type="entry name" value="Collagenase (Catalytic Domain)"/>
    <property type="match status" value="1"/>
</dbReference>
<keyword evidence="9" id="KW-0325">Glycoprotein</keyword>
<dbReference type="InterPro" id="IPR000884">
    <property type="entry name" value="TSP1_rpt"/>
</dbReference>
<protein>
    <submittedName>
        <fullName evidence="15">ADAM metallopeptidase with thrombospondin type 1 motif 13</fullName>
    </submittedName>
</protein>
<feature type="binding site" evidence="11">
    <location>
        <position position="235"/>
    </location>
    <ligand>
        <name>Ca(2+)</name>
        <dbReference type="ChEBI" id="CHEBI:29108"/>
        <label>2</label>
    </ligand>
</feature>
<dbReference type="Pfam" id="PF19236">
    <property type="entry name" value="ADAMTS_CR_3"/>
    <property type="match status" value="1"/>
</dbReference>
<evidence type="ECO:0000256" key="3">
    <source>
        <dbReference type="ARBA" id="ARBA00022670"/>
    </source>
</evidence>
<keyword evidence="7" id="KW-0482">Metalloprotease</keyword>
<organism evidence="15 16">
    <name type="scientific">Naja naja</name>
    <name type="common">Indian cobra</name>
    <dbReference type="NCBI Taxonomy" id="35670"/>
    <lineage>
        <taxon>Eukaryota</taxon>
        <taxon>Metazoa</taxon>
        <taxon>Chordata</taxon>
        <taxon>Craniata</taxon>
        <taxon>Vertebrata</taxon>
        <taxon>Euteleostomi</taxon>
        <taxon>Lepidosauria</taxon>
        <taxon>Squamata</taxon>
        <taxon>Bifurcata</taxon>
        <taxon>Unidentata</taxon>
        <taxon>Episquamata</taxon>
        <taxon>Toxicofera</taxon>
        <taxon>Serpentes</taxon>
        <taxon>Colubroidea</taxon>
        <taxon>Elapidae</taxon>
        <taxon>Elapinae</taxon>
        <taxon>Naja</taxon>
    </lineage>
</organism>
<evidence type="ECO:0000256" key="6">
    <source>
        <dbReference type="ARBA" id="ARBA00022833"/>
    </source>
</evidence>
<feature type="binding site" evidence="11">
    <location>
        <position position="352"/>
    </location>
    <ligand>
        <name>Ca(2+)</name>
        <dbReference type="ChEBI" id="CHEBI:29108"/>
        <label>1</label>
    </ligand>
</feature>
<dbReference type="InterPro" id="IPR035914">
    <property type="entry name" value="Sperma_CUB_dom_sf"/>
</dbReference>
<evidence type="ECO:0000256" key="5">
    <source>
        <dbReference type="ARBA" id="ARBA00022801"/>
    </source>
</evidence>
<dbReference type="SUPFAM" id="SSF82895">
    <property type="entry name" value="TSP-1 type 1 repeat"/>
    <property type="match status" value="1"/>
</dbReference>
<dbReference type="GO" id="GO:0046872">
    <property type="term" value="F:metal ion binding"/>
    <property type="evidence" value="ECO:0007669"/>
    <property type="project" value="UniProtKB-KW"/>
</dbReference>
<dbReference type="InterPro" id="IPR041645">
    <property type="entry name" value="ADAMTS_CR_2"/>
</dbReference>
<feature type="disulfide bond" evidence="12">
    <location>
        <begin position="310"/>
        <end position="333"/>
    </location>
</feature>
<evidence type="ECO:0000256" key="8">
    <source>
        <dbReference type="ARBA" id="ARBA00023157"/>
    </source>
</evidence>
<dbReference type="PANTHER" id="PTHR13723">
    <property type="entry name" value="ADAMTS A DISINTEGRIN AND METALLOPROTEASE WITH THROMBOSPONDIN MOTIFS PROTEASE"/>
    <property type="match status" value="1"/>
</dbReference>
<dbReference type="Gene3D" id="2.20.100.10">
    <property type="entry name" value="Thrombospondin type-1 (TSP1) repeat"/>
    <property type="match status" value="1"/>
</dbReference>
<dbReference type="PRINTS" id="PR01857">
    <property type="entry name" value="ADAMTSFAMILY"/>
</dbReference>
<feature type="binding site" evidence="11">
    <location>
        <position position="152"/>
    </location>
    <ligand>
        <name>Ca(2+)</name>
        <dbReference type="ChEBI" id="CHEBI:29108"/>
        <label>2</label>
    </ligand>
</feature>
<evidence type="ECO:0000313" key="15">
    <source>
        <dbReference type="Ensembl" id="ENSNNAP00000006587.1"/>
    </source>
</evidence>
<feature type="disulfide bond" evidence="12">
    <location>
        <begin position="463"/>
        <end position="501"/>
    </location>
</feature>
<dbReference type="OrthoDB" id="9942326at2759"/>
<evidence type="ECO:0000256" key="2">
    <source>
        <dbReference type="ARBA" id="ARBA00022525"/>
    </source>
</evidence>
<dbReference type="SUPFAM" id="SSF49854">
    <property type="entry name" value="Spermadhesin, CUB domain"/>
    <property type="match status" value="1"/>
</dbReference>
<name>A0A8C6VJ90_NAJNA</name>
<feature type="binding site" evidence="11">
    <location>
        <position position="242"/>
    </location>
    <ligand>
        <name>Ca(2+)</name>
        <dbReference type="ChEBI" id="CHEBI:29108"/>
        <label>1</label>
    </ligand>
</feature>
<feature type="binding site" evidence="11 13">
    <location>
        <position position="293"/>
    </location>
    <ligand>
        <name>Zn(2+)</name>
        <dbReference type="ChEBI" id="CHEBI:29105"/>
        <note>catalytic</note>
    </ligand>
</feature>
<keyword evidence="2" id="KW-0964">Secreted</keyword>
<keyword evidence="8 12" id="KW-1015">Disulfide bond</keyword>
<dbReference type="CDD" id="cd04273">
    <property type="entry name" value="ZnMc_ADAMTS_like"/>
    <property type="match status" value="1"/>
</dbReference>
<dbReference type="GO" id="GO:0043171">
    <property type="term" value="P:peptide catabolic process"/>
    <property type="evidence" value="ECO:0007669"/>
    <property type="project" value="Ensembl"/>
</dbReference>
<evidence type="ECO:0000256" key="13">
    <source>
        <dbReference type="PROSITE-ProRule" id="PRU00276"/>
    </source>
</evidence>
<feature type="disulfide bond" evidence="12">
    <location>
        <begin position="395"/>
        <end position="429"/>
    </location>
</feature>
<dbReference type="InterPro" id="IPR045371">
    <property type="entry name" value="ADAMTS_CR_3"/>
</dbReference>
<dbReference type="InterPro" id="IPR024079">
    <property type="entry name" value="MetalloPept_cat_dom_sf"/>
</dbReference>
<feature type="binding site" evidence="11">
    <location>
        <position position="235"/>
    </location>
    <ligand>
        <name>Ca(2+)</name>
        <dbReference type="ChEBI" id="CHEBI:29108"/>
        <label>1</label>
    </ligand>
</feature>
<dbReference type="SMART" id="SM00209">
    <property type="entry name" value="TSP1"/>
    <property type="match status" value="1"/>
</dbReference>
<feature type="disulfide bond" evidence="12">
    <location>
        <begin position="474"/>
        <end position="486"/>
    </location>
</feature>
<dbReference type="InterPro" id="IPR013273">
    <property type="entry name" value="ADAMTS/ADAMTS-like"/>
</dbReference>
<comment type="caution">
    <text evidence="13">Lacks conserved residue(s) required for the propagation of feature annotation.</text>
</comment>
<dbReference type="GO" id="GO:0006508">
    <property type="term" value="P:proteolysis"/>
    <property type="evidence" value="ECO:0007669"/>
    <property type="project" value="UniProtKB-KW"/>
</dbReference>
<dbReference type="GO" id="GO:0030198">
    <property type="term" value="P:extracellular matrix organization"/>
    <property type="evidence" value="ECO:0007669"/>
    <property type="project" value="InterPro"/>
</dbReference>
<dbReference type="Pfam" id="PF17771">
    <property type="entry name" value="ADAMTS_CR_2"/>
    <property type="match status" value="1"/>
</dbReference>
<dbReference type="Gene3D" id="3.40.1620.60">
    <property type="match status" value="1"/>
</dbReference>
<feature type="disulfide bond" evidence="12">
    <location>
        <begin position="459"/>
        <end position="496"/>
    </location>
</feature>
<feature type="disulfide bond" evidence="12">
    <location>
        <begin position="224"/>
        <end position="277"/>
    </location>
</feature>
<evidence type="ECO:0000256" key="9">
    <source>
        <dbReference type="ARBA" id="ARBA00023180"/>
    </source>
</evidence>
<feature type="binding site" evidence="11">
    <location>
        <position position="349"/>
    </location>
    <ligand>
        <name>Ca(2+)</name>
        <dbReference type="ChEBI" id="CHEBI:29108"/>
        <label>1</label>
    </ligand>
</feature>
<reference evidence="15" key="1">
    <citation type="submission" date="2025-08" db="UniProtKB">
        <authorList>
            <consortium name="Ensembl"/>
        </authorList>
    </citation>
    <scope>IDENTIFICATION</scope>
</reference>
<sequence>NSMPEFEVVPLTCSCEDGQTSCTAQRCSFQASGDLFAFEFSQDQALFPPFFVSTRRLNSSASLLQRSRHNCFAGGKPLTPLGAKCRVTYCEGELVSNISTSFGLQRSRVPLKSPSVFKQFQIYNRSTVQCNSSGRVSSRIRRGVEKKVRHLELLVVVGPDVYQFHKEETERYILTNLNIAAELLRDPSLGIQFRVHLIKMIILAEPEEGIQISTNITSSILSVCKWSLEINPENDLEPYHADLVLYVTKFDLELPDGNKQVRGVTSKGGACLRSWSCVIAEDTGFGLGITIAHEIAHSFGIDHDGEGNRCMADRHVMGSEGGHNSVDLTWSVCSREQLQEFVSTGQASCTDDLPVLKSSLPEAKPGLYFGADEQCKIAFGSGASACTFSYDVDMCQVLSCHTNPADPSSCSRLHVPLLDGTECGINKWCSKGRCSSLEDLSPVSMVHGQWSTWGSFTPCSRSCGGGITSRQRQCNNPRPAFGGQPCQGEALQAEMCHVQPCLKTQMDFMDEQCSATNVKPLYLHQQLPSFYKWVSAAGYAKGDALCQYMCQAAGKNFMVSRGDRFVDGTRCKKSSVSDKDTLALCVMGSCRAFGCDGRMDSGKKMDACQICGGDGTSCVNVRGSFTEGKAREYTTFLTLSPNTTSVHVVNRKPLFTHLAVKIQGQYTVAGKGLVSLNVTYPAILEDNRLEYKVFLTEDKLPSLEEIHVAGRVQEETEIQVYRKYGKEYGSATSPDITFSYFRPSEKESHTWTAQLSQCSVTCGTGEFLNRPFYFLFYLGVFGDNLNSRARLWSHVVLSSVRQGDSFSVIFQFHLCFRAGNSRRVYGDDDPKFYPAGTLQVHYSCFDQARGEKVDDFYCLKMPKPPSRQETCAGKDSQSWTLLSFFPSSWKKSQLARCSAVCGLGVATWHVTCVQAVDGLESTVDERLCPASQKPPASCLAPWTSAREILLFATRTMWRMACKKLKLLVVNTHTNTLIVRQHATILFCVLSQACDRQLFGPRGLILNPGPSLDGERQMACRIFIDVAPHLRIALHAVYVAFQTMANETHSSYISIRDVESLRTTVFHGNRLFYWESTGSRAEIEFNQALANGSFRAEYWATK</sequence>
<dbReference type="InterPro" id="IPR050439">
    <property type="entry name" value="ADAMTS_ADAMTS-like"/>
</dbReference>
<feature type="disulfide bond" evidence="12">
    <location>
        <begin position="375"/>
        <end position="400"/>
    </location>
</feature>
<feature type="binding site" evidence="11">
    <location>
        <position position="352"/>
    </location>
    <ligand>
        <name>Ca(2+)</name>
        <dbReference type="ChEBI" id="CHEBI:29108"/>
        <label>2</label>
    </ligand>
</feature>
<evidence type="ECO:0000256" key="12">
    <source>
        <dbReference type="PIRSR" id="PIRSR613273-3"/>
    </source>
</evidence>
<dbReference type="Pfam" id="PF19030">
    <property type="entry name" value="TSP1_ADAMTS"/>
    <property type="match status" value="1"/>
</dbReference>
<evidence type="ECO:0000256" key="7">
    <source>
        <dbReference type="ARBA" id="ARBA00023049"/>
    </source>
</evidence>
<dbReference type="GO" id="GO:0005615">
    <property type="term" value="C:extracellular space"/>
    <property type="evidence" value="ECO:0007669"/>
    <property type="project" value="Ensembl"/>
</dbReference>
<dbReference type="GeneTree" id="ENSGT00940000158379"/>
<keyword evidence="6 11" id="KW-0862">Zinc</keyword>
<comment type="cofactor">
    <cofactor evidence="11">
        <name>Zn(2+)</name>
        <dbReference type="ChEBI" id="CHEBI:29105"/>
    </cofactor>
    <text evidence="11">Binds 1 zinc ion per subunit.</text>
</comment>
<dbReference type="Pfam" id="PF05986">
    <property type="entry name" value="ADAMTS_spacer1"/>
    <property type="match status" value="1"/>
</dbReference>
<dbReference type="PANTHER" id="PTHR13723:SF20">
    <property type="entry name" value="A DISINTEGRIN AND METALLOPROTEINASE WITH THROMBOSPONDIN MOTIFS 13"/>
    <property type="match status" value="1"/>
</dbReference>